<evidence type="ECO:0000259" key="4">
    <source>
        <dbReference type="PROSITE" id="PS51781"/>
    </source>
</evidence>
<evidence type="ECO:0000256" key="2">
    <source>
        <dbReference type="SAM" id="Phobius"/>
    </source>
</evidence>
<dbReference type="Pfam" id="PF08239">
    <property type="entry name" value="SH3_3"/>
    <property type="match status" value="1"/>
</dbReference>
<evidence type="ECO:0000259" key="3">
    <source>
        <dbReference type="PROSITE" id="PS50002"/>
    </source>
</evidence>
<organism evidence="5 6">
    <name type="scientific">candidate division WWE3 bacterium RIFCSPLOWO2_01_FULL_41_18</name>
    <dbReference type="NCBI Taxonomy" id="1802625"/>
    <lineage>
        <taxon>Bacteria</taxon>
        <taxon>Katanobacteria</taxon>
    </lineage>
</organism>
<keyword evidence="2" id="KW-0812">Transmembrane</keyword>
<evidence type="ECO:0000313" key="6">
    <source>
        <dbReference type="Proteomes" id="UP000176504"/>
    </source>
</evidence>
<dbReference type="InterPro" id="IPR003646">
    <property type="entry name" value="SH3-like_bac-type"/>
</dbReference>
<feature type="transmembrane region" description="Helical" evidence="2">
    <location>
        <begin position="12"/>
        <end position="30"/>
    </location>
</feature>
<dbReference type="PROSITE" id="PS51781">
    <property type="entry name" value="SH3B"/>
    <property type="match status" value="1"/>
</dbReference>
<keyword evidence="2" id="KW-1133">Transmembrane helix</keyword>
<reference evidence="5 6" key="1">
    <citation type="journal article" date="2016" name="Nat. Commun.">
        <title>Thousands of microbial genomes shed light on interconnected biogeochemical processes in an aquifer system.</title>
        <authorList>
            <person name="Anantharaman K."/>
            <person name="Brown C.T."/>
            <person name="Hug L.A."/>
            <person name="Sharon I."/>
            <person name="Castelle C.J."/>
            <person name="Probst A.J."/>
            <person name="Thomas B.C."/>
            <person name="Singh A."/>
            <person name="Wilkins M.J."/>
            <person name="Karaoz U."/>
            <person name="Brodie E.L."/>
            <person name="Williams K.H."/>
            <person name="Hubbard S.S."/>
            <person name="Banfield J.F."/>
        </authorList>
    </citation>
    <scope>NUCLEOTIDE SEQUENCE [LARGE SCALE GENOMIC DNA]</scope>
</reference>
<dbReference type="InterPro" id="IPR001452">
    <property type="entry name" value="SH3_domain"/>
</dbReference>
<dbReference type="InterPro" id="IPR036028">
    <property type="entry name" value="SH3-like_dom_sf"/>
</dbReference>
<dbReference type="SMART" id="SM00287">
    <property type="entry name" value="SH3b"/>
    <property type="match status" value="1"/>
</dbReference>
<dbReference type="EMBL" id="MEVI01000001">
    <property type="protein sequence ID" value="OGC55889.1"/>
    <property type="molecule type" value="Genomic_DNA"/>
</dbReference>
<dbReference type="Proteomes" id="UP000176504">
    <property type="component" value="Unassembled WGS sequence"/>
</dbReference>
<dbReference type="InterPro" id="IPR013229">
    <property type="entry name" value="PEGA"/>
</dbReference>
<feature type="domain" description="SH3" evidence="3">
    <location>
        <begin position="308"/>
        <end position="377"/>
    </location>
</feature>
<keyword evidence="2" id="KW-0472">Membrane</keyword>
<evidence type="ECO:0000256" key="1">
    <source>
        <dbReference type="ARBA" id="ARBA00022443"/>
    </source>
</evidence>
<name>A0A1F4VFJ0_UNCKA</name>
<dbReference type="AlphaFoldDB" id="A0A1F4VFJ0"/>
<dbReference type="SUPFAM" id="SSF50044">
    <property type="entry name" value="SH3-domain"/>
    <property type="match status" value="1"/>
</dbReference>
<sequence>MLTDTNEKGKKALFILLITAGILTSAFLLYKVYRHRSAFWGQSGLSVSVSYGDAEVYFDDSKLGNTPYQSWEVKPGSHLVKVKGPLNSYEATIPFTTNSREVPQVVINRDLGISRSFSSGQNFWIDYKDLSSKISLVSEPSQATVFIDDAEVGKTPYSSSVLSDGEYDLRVEKAGFEPQTARVKIKKNYKLNVSVQLFLIPVPDKSAVIPGSKVVYDLSSDLNELTLDVPLWVNGIVYWNKTRNTALKFSYFIDYLGNIYGADGSPVTGNDKFALKAGDTIAYLGRKSDSGLTNEAKTALERFTGIDLIGKKVKVLSTGTGWLRVRSEPSLTASEIGRINSGDEVSVLEERTEWLKVLFGDGKEGWVSSSYVVEVRP</sequence>
<dbReference type="PROSITE" id="PS50002">
    <property type="entry name" value="SH3"/>
    <property type="match status" value="1"/>
</dbReference>
<dbReference type="Gene3D" id="2.30.30.40">
    <property type="entry name" value="SH3 Domains"/>
    <property type="match status" value="1"/>
</dbReference>
<feature type="domain" description="SH3b" evidence="4">
    <location>
        <begin position="311"/>
        <end position="376"/>
    </location>
</feature>
<dbReference type="Pfam" id="PF08308">
    <property type="entry name" value="PEGA"/>
    <property type="match status" value="2"/>
</dbReference>
<protein>
    <submittedName>
        <fullName evidence="5">Uncharacterized protein</fullName>
    </submittedName>
</protein>
<keyword evidence="1" id="KW-0728">SH3 domain</keyword>
<accession>A0A1F4VFJ0</accession>
<proteinExistence type="predicted"/>
<comment type="caution">
    <text evidence="5">The sequence shown here is derived from an EMBL/GenBank/DDBJ whole genome shotgun (WGS) entry which is preliminary data.</text>
</comment>
<evidence type="ECO:0000313" key="5">
    <source>
        <dbReference type="EMBL" id="OGC55889.1"/>
    </source>
</evidence>
<gene>
    <name evidence="5" type="ORF">A3A78_02520</name>
</gene>